<keyword evidence="3" id="KW-1185">Reference proteome</keyword>
<dbReference type="Proteomes" id="UP000602004">
    <property type="component" value="Unassembled WGS sequence"/>
</dbReference>
<reference evidence="3" key="1">
    <citation type="journal article" date="2019" name="Int. J. Syst. Evol. Microbiol.">
        <title>The Global Catalogue of Microorganisms (GCM) 10K type strain sequencing project: providing services to taxonomists for standard genome sequencing and annotation.</title>
        <authorList>
            <consortium name="The Broad Institute Genomics Platform"/>
            <consortium name="The Broad Institute Genome Sequencing Center for Infectious Disease"/>
            <person name="Wu L."/>
            <person name="Ma J."/>
        </authorList>
    </citation>
    <scope>NUCLEOTIDE SEQUENCE [LARGE SCALE GENOMIC DNA]</scope>
    <source>
        <strain evidence="3">CGMCC 1.15103</strain>
    </source>
</reference>
<dbReference type="InterPro" id="IPR052155">
    <property type="entry name" value="Biofilm_reg_signaling"/>
</dbReference>
<evidence type="ECO:0000313" key="2">
    <source>
        <dbReference type="EMBL" id="GGC26199.1"/>
    </source>
</evidence>
<dbReference type="PROSITE" id="PS50887">
    <property type="entry name" value="GGDEF"/>
    <property type="match status" value="1"/>
</dbReference>
<dbReference type="PANTHER" id="PTHR44757">
    <property type="entry name" value="DIGUANYLATE CYCLASE DGCP"/>
    <property type="match status" value="1"/>
</dbReference>
<dbReference type="InterPro" id="IPR029787">
    <property type="entry name" value="Nucleotide_cyclase"/>
</dbReference>
<name>A0ABQ1LS68_9BURK</name>
<dbReference type="InterPro" id="IPR000160">
    <property type="entry name" value="GGDEF_dom"/>
</dbReference>
<dbReference type="PANTHER" id="PTHR44757:SF2">
    <property type="entry name" value="BIOFILM ARCHITECTURE MAINTENANCE PROTEIN MBAA"/>
    <property type="match status" value="1"/>
</dbReference>
<organism evidence="2 3">
    <name type="scientific">Paraburkholderia caffeinilytica</name>
    <dbReference type="NCBI Taxonomy" id="1761016"/>
    <lineage>
        <taxon>Bacteria</taxon>
        <taxon>Pseudomonadati</taxon>
        <taxon>Pseudomonadota</taxon>
        <taxon>Betaproteobacteria</taxon>
        <taxon>Burkholderiales</taxon>
        <taxon>Burkholderiaceae</taxon>
        <taxon>Paraburkholderia</taxon>
    </lineage>
</organism>
<sequence length="80" mass="8809">MQSAQHRVRKVAVLLVDLDRFGRVNTMLGPVVGDQMLKTLSRRLVECVTDDKLVARLEDDEFAIILREPDGIDGACATAG</sequence>
<dbReference type="EMBL" id="BMHL01000002">
    <property type="protein sequence ID" value="GGC26199.1"/>
    <property type="molecule type" value="Genomic_DNA"/>
</dbReference>
<feature type="domain" description="GGDEF" evidence="1">
    <location>
        <begin position="9"/>
        <end position="80"/>
    </location>
</feature>
<dbReference type="SUPFAM" id="SSF55073">
    <property type="entry name" value="Nucleotide cyclase"/>
    <property type="match status" value="1"/>
</dbReference>
<comment type="caution">
    <text evidence="2">The sequence shown here is derived from an EMBL/GenBank/DDBJ whole genome shotgun (WGS) entry which is preliminary data.</text>
</comment>
<dbReference type="InterPro" id="IPR043128">
    <property type="entry name" value="Rev_trsase/Diguanyl_cyclase"/>
</dbReference>
<protein>
    <recommendedName>
        <fullName evidence="1">GGDEF domain-containing protein</fullName>
    </recommendedName>
</protein>
<evidence type="ECO:0000313" key="3">
    <source>
        <dbReference type="Proteomes" id="UP000602004"/>
    </source>
</evidence>
<dbReference type="Pfam" id="PF00990">
    <property type="entry name" value="GGDEF"/>
    <property type="match status" value="1"/>
</dbReference>
<accession>A0ABQ1LS68</accession>
<dbReference type="Gene3D" id="3.30.70.270">
    <property type="match status" value="1"/>
</dbReference>
<gene>
    <name evidence="2" type="ORF">GCM10011400_10790</name>
</gene>
<proteinExistence type="predicted"/>
<dbReference type="NCBIfam" id="TIGR00254">
    <property type="entry name" value="GGDEF"/>
    <property type="match status" value="1"/>
</dbReference>
<evidence type="ECO:0000259" key="1">
    <source>
        <dbReference type="PROSITE" id="PS50887"/>
    </source>
</evidence>